<proteinExistence type="predicted"/>
<dbReference type="EMBL" id="QMBQ01000002">
    <property type="protein sequence ID" value="RAZ77978.1"/>
    <property type="molecule type" value="Genomic_DNA"/>
</dbReference>
<organism evidence="5 6">
    <name type="scientific">Mesorhizobium atlanticum</name>
    <dbReference type="NCBI Taxonomy" id="2233532"/>
    <lineage>
        <taxon>Bacteria</taxon>
        <taxon>Pseudomonadati</taxon>
        <taxon>Pseudomonadota</taxon>
        <taxon>Alphaproteobacteria</taxon>
        <taxon>Hyphomicrobiales</taxon>
        <taxon>Phyllobacteriaceae</taxon>
        <taxon>Mesorhizobium</taxon>
    </lineage>
</organism>
<comment type="caution">
    <text evidence="5">The sequence shown here is derived from an EMBL/GenBank/DDBJ whole genome shotgun (WGS) entry which is preliminary data.</text>
</comment>
<keyword evidence="6" id="KW-1185">Reference proteome</keyword>
<dbReference type="OrthoDB" id="8433438at2"/>
<dbReference type="GO" id="GO:0000976">
    <property type="term" value="F:transcription cis-regulatory region binding"/>
    <property type="evidence" value="ECO:0007669"/>
    <property type="project" value="TreeGrafter"/>
</dbReference>
<evidence type="ECO:0000259" key="4">
    <source>
        <dbReference type="PROSITE" id="PS50932"/>
    </source>
</evidence>
<gene>
    <name evidence="5" type="ORF">DPM35_05040</name>
</gene>
<dbReference type="PANTHER" id="PTHR30146">
    <property type="entry name" value="LACI-RELATED TRANSCRIPTIONAL REPRESSOR"/>
    <property type="match status" value="1"/>
</dbReference>
<dbReference type="CDD" id="cd01392">
    <property type="entry name" value="HTH_LacI"/>
    <property type="match status" value="1"/>
</dbReference>
<dbReference type="Pfam" id="PF00356">
    <property type="entry name" value="LacI"/>
    <property type="match status" value="1"/>
</dbReference>
<keyword evidence="3" id="KW-0804">Transcription</keyword>
<reference evidence="5 6" key="2">
    <citation type="submission" date="2018-07" db="EMBL/GenBank/DDBJ databases">
        <title>Diversity of Mesorhizobium strains in Brazil.</title>
        <authorList>
            <person name="Helene L.C.F."/>
            <person name="Dall'Agnol R."/>
            <person name="Delamuta J.R.M."/>
            <person name="Hungria M."/>
        </authorList>
    </citation>
    <scope>NUCLEOTIDE SEQUENCE [LARGE SCALE GENOMIC DNA]</scope>
    <source>
        <strain evidence="5 6">CNPSo 3140</strain>
    </source>
</reference>
<name>A0A330GZ94_9HYPH</name>
<dbReference type="Proteomes" id="UP000251956">
    <property type="component" value="Unassembled WGS sequence"/>
</dbReference>
<dbReference type="PANTHER" id="PTHR30146:SF138">
    <property type="entry name" value="TRANSCRIPTIONAL REGULATORY PROTEIN"/>
    <property type="match status" value="1"/>
</dbReference>
<dbReference type="InterPro" id="IPR010982">
    <property type="entry name" value="Lambda_DNA-bd_dom_sf"/>
</dbReference>
<dbReference type="Gene3D" id="1.10.260.40">
    <property type="entry name" value="lambda repressor-like DNA-binding domains"/>
    <property type="match status" value="1"/>
</dbReference>
<dbReference type="CDD" id="cd06273">
    <property type="entry name" value="PBP1_LacI-like"/>
    <property type="match status" value="1"/>
</dbReference>
<evidence type="ECO:0000256" key="1">
    <source>
        <dbReference type="ARBA" id="ARBA00023015"/>
    </source>
</evidence>
<dbReference type="SUPFAM" id="SSF53822">
    <property type="entry name" value="Periplasmic binding protein-like I"/>
    <property type="match status" value="1"/>
</dbReference>
<dbReference type="PROSITE" id="PS50932">
    <property type="entry name" value="HTH_LACI_2"/>
    <property type="match status" value="1"/>
</dbReference>
<feature type="domain" description="HTH lacI-type" evidence="4">
    <location>
        <begin position="8"/>
        <end position="62"/>
    </location>
</feature>
<dbReference type="GO" id="GO:0003700">
    <property type="term" value="F:DNA-binding transcription factor activity"/>
    <property type="evidence" value="ECO:0007669"/>
    <property type="project" value="TreeGrafter"/>
</dbReference>
<dbReference type="InterPro" id="IPR000843">
    <property type="entry name" value="HTH_LacI"/>
</dbReference>
<evidence type="ECO:0000313" key="5">
    <source>
        <dbReference type="EMBL" id="RAZ77978.1"/>
    </source>
</evidence>
<evidence type="ECO:0000313" key="6">
    <source>
        <dbReference type="Proteomes" id="UP000251956"/>
    </source>
</evidence>
<dbReference type="Pfam" id="PF13377">
    <property type="entry name" value="Peripla_BP_3"/>
    <property type="match status" value="1"/>
</dbReference>
<reference evidence="6" key="1">
    <citation type="submission" date="2018-06" db="EMBL/GenBank/DDBJ databases">
        <authorList>
            <person name="Helene L.C."/>
            <person name="Dall'Agnol R."/>
            <person name="Delamuta J.R."/>
            <person name="Hungria M."/>
        </authorList>
    </citation>
    <scope>NUCLEOTIDE SEQUENCE [LARGE SCALE GENOMIC DNA]</scope>
    <source>
        <strain evidence="6">CNPSo 3140</strain>
    </source>
</reference>
<dbReference type="RefSeq" id="WP_112126258.1">
    <property type="nucleotide sequence ID" value="NZ_QMBQ01000002.1"/>
</dbReference>
<sequence length="340" mass="36941">MDIEDGSAKLIDVARLANCSPATVSRVLNGNPNVNEIVRDRVVRAARELGYVPNGSARALRSTRTRLVGAIIPTLDHAIYATMVDALQARLSEKDVSLIINTSGYDIDLEYEQARLLVERGVESVVLVGSTHLPATLAMLEQKRIDYVYTYTSKAMESGAAVGFDNEKAGRTAARYLLDLGHAQFGMIAGITQDNDRAAGRRDGFLNELERSGIDRATVTVVEGAYRLDDGRRCMQRLMEEGTRPTAVFCGSDILAAGAIKYCHAAGIAVPGEVSIVGFDNLEIAELTSPELTTLEVPARDMGRIAADYILASPSQRLHLRQRELAIRLIVRESTAPVGR</sequence>
<keyword evidence="1" id="KW-0805">Transcription regulation</keyword>
<evidence type="ECO:0000256" key="3">
    <source>
        <dbReference type="ARBA" id="ARBA00023163"/>
    </source>
</evidence>
<dbReference type="InterPro" id="IPR046335">
    <property type="entry name" value="LacI/GalR-like_sensor"/>
</dbReference>
<dbReference type="InterPro" id="IPR028082">
    <property type="entry name" value="Peripla_BP_I"/>
</dbReference>
<keyword evidence="2" id="KW-0238">DNA-binding</keyword>
<dbReference type="SMART" id="SM00354">
    <property type="entry name" value="HTH_LACI"/>
    <property type="match status" value="1"/>
</dbReference>
<protein>
    <submittedName>
        <fullName evidence="5">GntR family transcriptional regulator</fullName>
    </submittedName>
</protein>
<accession>A0A330GZ94</accession>
<dbReference type="SUPFAM" id="SSF47413">
    <property type="entry name" value="lambda repressor-like DNA-binding domains"/>
    <property type="match status" value="1"/>
</dbReference>
<dbReference type="AlphaFoldDB" id="A0A330GZ94"/>
<dbReference type="Gene3D" id="3.40.50.2300">
    <property type="match status" value="2"/>
</dbReference>
<evidence type="ECO:0000256" key="2">
    <source>
        <dbReference type="ARBA" id="ARBA00023125"/>
    </source>
</evidence>